<dbReference type="Gene3D" id="1.10.10.60">
    <property type="entry name" value="Homeodomain-like"/>
    <property type="match status" value="2"/>
</dbReference>
<dbReference type="InterPro" id="IPR020449">
    <property type="entry name" value="Tscrpt_reg_AraC-type_HTH"/>
</dbReference>
<reference evidence="5 6" key="1">
    <citation type="submission" date="2018-07" db="EMBL/GenBank/DDBJ databases">
        <title>Genomic Encyclopedia of Type Strains, Phase III (KMG-III): the genomes of soil and plant-associated and newly described type strains.</title>
        <authorList>
            <person name="Whitman W."/>
        </authorList>
    </citation>
    <scope>NUCLEOTIDE SEQUENCE [LARGE SCALE GENOMIC DNA]</scope>
    <source>
        <strain evidence="5 6">CECT 7287</strain>
    </source>
</reference>
<keyword evidence="1" id="KW-0805">Transcription regulation</keyword>
<dbReference type="SUPFAM" id="SSF51182">
    <property type="entry name" value="RmlC-like cupins"/>
    <property type="match status" value="1"/>
</dbReference>
<dbReference type="SMART" id="SM00342">
    <property type="entry name" value="HTH_ARAC"/>
    <property type="match status" value="1"/>
</dbReference>
<evidence type="ECO:0000313" key="5">
    <source>
        <dbReference type="EMBL" id="RED85493.1"/>
    </source>
</evidence>
<dbReference type="GO" id="GO:0043565">
    <property type="term" value="F:sequence-specific DNA binding"/>
    <property type="evidence" value="ECO:0007669"/>
    <property type="project" value="InterPro"/>
</dbReference>
<name>A0A3D9KIY4_9BACL</name>
<dbReference type="RefSeq" id="WP_116059914.1">
    <property type="nucleotide sequence ID" value="NZ_QRDZ01000004.1"/>
</dbReference>
<accession>A0A3D9KIY4</accession>
<evidence type="ECO:0000256" key="2">
    <source>
        <dbReference type="ARBA" id="ARBA00023125"/>
    </source>
</evidence>
<organism evidence="5 6">
    <name type="scientific">Cohnella phaseoli</name>
    <dbReference type="NCBI Taxonomy" id="456490"/>
    <lineage>
        <taxon>Bacteria</taxon>
        <taxon>Bacillati</taxon>
        <taxon>Bacillota</taxon>
        <taxon>Bacilli</taxon>
        <taxon>Bacillales</taxon>
        <taxon>Paenibacillaceae</taxon>
        <taxon>Cohnella</taxon>
    </lineage>
</organism>
<evidence type="ECO:0000256" key="3">
    <source>
        <dbReference type="ARBA" id="ARBA00023163"/>
    </source>
</evidence>
<evidence type="ECO:0000313" key="6">
    <source>
        <dbReference type="Proteomes" id="UP000256977"/>
    </source>
</evidence>
<gene>
    <name evidence="5" type="ORF">DFP98_104198</name>
</gene>
<protein>
    <submittedName>
        <fullName evidence="5">AraC-like DNA-binding protein</fullName>
    </submittedName>
</protein>
<dbReference type="AlphaFoldDB" id="A0A3D9KIY4"/>
<dbReference type="SUPFAM" id="SSF46689">
    <property type="entry name" value="Homeodomain-like"/>
    <property type="match status" value="2"/>
</dbReference>
<dbReference type="PANTHER" id="PTHR43280:SF2">
    <property type="entry name" value="HTH-TYPE TRANSCRIPTIONAL REGULATOR EXSA"/>
    <property type="match status" value="1"/>
</dbReference>
<dbReference type="InterPro" id="IPR014710">
    <property type="entry name" value="RmlC-like_jellyroll"/>
</dbReference>
<dbReference type="EMBL" id="QRDZ01000004">
    <property type="protein sequence ID" value="RED85493.1"/>
    <property type="molecule type" value="Genomic_DNA"/>
</dbReference>
<dbReference type="Proteomes" id="UP000256977">
    <property type="component" value="Unassembled WGS sequence"/>
</dbReference>
<dbReference type="InterPro" id="IPR018060">
    <property type="entry name" value="HTH_AraC"/>
</dbReference>
<keyword evidence="2 5" id="KW-0238">DNA-binding</keyword>
<dbReference type="OrthoDB" id="2566489at2"/>
<dbReference type="InterPro" id="IPR011051">
    <property type="entry name" value="RmlC_Cupin_sf"/>
</dbReference>
<sequence length="283" mass="32300">MKIRLCGAGTLLRGAEKPGGGMHPSCHELLYITDGKVRFKWRGNMCEAEAPAVFMLPDSTPHELESLQTESRFRFLELFEPEDFRFTDRQVDEWNFMQARKEMYAKTVLAASVLQALDFVYHLHATGAAGEDDDLETVCLLEIRKIYRLIAHILRLSANSGAASPSRKPKVGARDAVDLVVDYLDWRYKENVTLEALAQLVALDPSYLVRLFKKHMNKTPFEYLRDLRLKAAASYLSGSDMAIADIVQETGFNSVHHFTRLFKSYYGQSPAEWRKQLRSSESR</sequence>
<dbReference type="Gene3D" id="2.60.120.10">
    <property type="entry name" value="Jelly Rolls"/>
    <property type="match status" value="1"/>
</dbReference>
<proteinExistence type="predicted"/>
<dbReference type="GO" id="GO:0003700">
    <property type="term" value="F:DNA-binding transcription factor activity"/>
    <property type="evidence" value="ECO:0007669"/>
    <property type="project" value="InterPro"/>
</dbReference>
<evidence type="ECO:0000256" key="1">
    <source>
        <dbReference type="ARBA" id="ARBA00023015"/>
    </source>
</evidence>
<dbReference type="InterPro" id="IPR009057">
    <property type="entry name" value="Homeodomain-like_sf"/>
</dbReference>
<evidence type="ECO:0000259" key="4">
    <source>
        <dbReference type="PROSITE" id="PS01124"/>
    </source>
</evidence>
<dbReference type="PROSITE" id="PS01124">
    <property type="entry name" value="HTH_ARAC_FAMILY_2"/>
    <property type="match status" value="1"/>
</dbReference>
<comment type="caution">
    <text evidence="5">The sequence shown here is derived from an EMBL/GenBank/DDBJ whole genome shotgun (WGS) entry which is preliminary data.</text>
</comment>
<dbReference type="PRINTS" id="PR00032">
    <property type="entry name" value="HTHARAC"/>
</dbReference>
<keyword evidence="6" id="KW-1185">Reference proteome</keyword>
<dbReference type="Pfam" id="PF12833">
    <property type="entry name" value="HTH_18"/>
    <property type="match status" value="1"/>
</dbReference>
<feature type="domain" description="HTH araC/xylS-type" evidence="4">
    <location>
        <begin position="178"/>
        <end position="276"/>
    </location>
</feature>
<keyword evidence="3" id="KW-0804">Transcription</keyword>
<dbReference type="PANTHER" id="PTHR43280">
    <property type="entry name" value="ARAC-FAMILY TRANSCRIPTIONAL REGULATOR"/>
    <property type="match status" value="1"/>
</dbReference>